<organism evidence="6 7">
    <name type="scientific">Zhongshania guokunii</name>
    <dbReference type="NCBI Taxonomy" id="641783"/>
    <lineage>
        <taxon>Bacteria</taxon>
        <taxon>Pseudomonadati</taxon>
        <taxon>Pseudomonadota</taxon>
        <taxon>Gammaproteobacteria</taxon>
        <taxon>Cellvibrionales</taxon>
        <taxon>Spongiibacteraceae</taxon>
        <taxon>Zhongshania</taxon>
    </lineage>
</organism>
<accession>A0ABV3U3M8</accession>
<keyword evidence="7" id="KW-1185">Reference proteome</keyword>
<dbReference type="SUPFAM" id="SSF50692">
    <property type="entry name" value="ADC-like"/>
    <property type="match status" value="1"/>
</dbReference>
<reference evidence="6 7" key="1">
    <citation type="journal article" date="2011" name="Int. J. Syst. Evol. Microbiol.">
        <title>Zhongshania antarctica gen. nov., sp. nov. and Zhongshania guokunii sp. nov., gammaproteobacteria respectively isolated from coastal attached (fast) ice and surface seawater of the Antarctic.</title>
        <authorList>
            <person name="Li H.J."/>
            <person name="Zhang X.Y."/>
            <person name="Chen C.X."/>
            <person name="Zhang Y.J."/>
            <person name="Gao Z.M."/>
            <person name="Yu Y."/>
            <person name="Chen X.L."/>
            <person name="Chen B."/>
            <person name="Zhang Y.Z."/>
        </authorList>
    </citation>
    <scope>NUCLEOTIDE SEQUENCE [LARGE SCALE GENOMIC DNA]</scope>
    <source>
        <strain evidence="6 7">ZS6-22T</strain>
    </source>
</reference>
<dbReference type="Pfam" id="PF00384">
    <property type="entry name" value="Molybdopterin"/>
    <property type="match status" value="1"/>
</dbReference>
<evidence type="ECO:0000256" key="2">
    <source>
        <dbReference type="ARBA" id="ARBA00022723"/>
    </source>
</evidence>
<dbReference type="PANTHER" id="PTHR43742">
    <property type="entry name" value="TRIMETHYLAMINE-N-OXIDE REDUCTASE"/>
    <property type="match status" value="1"/>
</dbReference>
<dbReference type="InterPro" id="IPR006657">
    <property type="entry name" value="MoPterin_dinucl-bd_dom"/>
</dbReference>
<dbReference type="PROSITE" id="PS51669">
    <property type="entry name" value="4FE4S_MOW_BIS_MGD"/>
    <property type="match status" value="1"/>
</dbReference>
<comment type="caution">
    <text evidence="6">The sequence shown here is derived from an EMBL/GenBank/DDBJ whole genome shotgun (WGS) entry which is preliminary data.</text>
</comment>
<keyword evidence="4" id="KW-0411">Iron-sulfur</keyword>
<dbReference type="EMBL" id="JBFRYA010000003">
    <property type="protein sequence ID" value="MEX1668105.1"/>
    <property type="molecule type" value="Genomic_DNA"/>
</dbReference>
<dbReference type="InterPro" id="IPR006656">
    <property type="entry name" value="Mopterin_OxRdtase"/>
</dbReference>
<dbReference type="Proteomes" id="UP001557485">
    <property type="component" value="Unassembled WGS sequence"/>
</dbReference>
<proteinExistence type="inferred from homology"/>
<name>A0ABV3U3M8_9GAMM</name>
<feature type="domain" description="4Fe-4S Mo/W bis-MGD-type" evidence="5">
    <location>
        <begin position="3"/>
        <end position="58"/>
    </location>
</feature>
<evidence type="ECO:0000256" key="4">
    <source>
        <dbReference type="ARBA" id="ARBA00023014"/>
    </source>
</evidence>
<evidence type="ECO:0000313" key="7">
    <source>
        <dbReference type="Proteomes" id="UP001557485"/>
    </source>
</evidence>
<keyword evidence="2" id="KW-0479">Metal-binding</keyword>
<protein>
    <submittedName>
        <fullName evidence="6">Molybdopterin-dependent oxidoreductase</fullName>
    </submittedName>
</protein>
<evidence type="ECO:0000259" key="5">
    <source>
        <dbReference type="PROSITE" id="PS51669"/>
    </source>
</evidence>
<evidence type="ECO:0000313" key="6">
    <source>
        <dbReference type="EMBL" id="MEX1668105.1"/>
    </source>
</evidence>
<dbReference type="InterPro" id="IPR009010">
    <property type="entry name" value="Asp_de-COase-like_dom_sf"/>
</dbReference>
<evidence type="ECO:0000256" key="3">
    <source>
        <dbReference type="ARBA" id="ARBA00023004"/>
    </source>
</evidence>
<dbReference type="InterPro" id="IPR050612">
    <property type="entry name" value="Prok_Mopterin_Oxidored"/>
</dbReference>
<dbReference type="PANTHER" id="PTHR43742:SF2">
    <property type="entry name" value="ASSIMILATORY NITRATE REDUCTASE CATALYTIC SUBUNIT"/>
    <property type="match status" value="1"/>
</dbReference>
<dbReference type="SMART" id="SM00926">
    <property type="entry name" value="Molybdop_Fe4S4"/>
    <property type="match status" value="1"/>
</dbReference>
<gene>
    <name evidence="6" type="ORF">AB4876_04225</name>
</gene>
<dbReference type="Gene3D" id="2.20.25.90">
    <property type="entry name" value="ADC-like domains"/>
    <property type="match status" value="1"/>
</dbReference>
<evidence type="ECO:0000256" key="1">
    <source>
        <dbReference type="ARBA" id="ARBA00010312"/>
    </source>
</evidence>
<dbReference type="RefSeq" id="WP_368380403.1">
    <property type="nucleotide sequence ID" value="NZ_JBFRYA010000003.1"/>
</dbReference>
<dbReference type="Gene3D" id="2.40.40.20">
    <property type="match status" value="1"/>
</dbReference>
<dbReference type="Pfam" id="PF04879">
    <property type="entry name" value="Molybdop_Fe4S4"/>
    <property type="match status" value="1"/>
</dbReference>
<dbReference type="Gene3D" id="3.40.228.10">
    <property type="entry name" value="Dimethylsulfoxide Reductase, domain 2"/>
    <property type="match status" value="1"/>
</dbReference>
<sequence>MSETVTYTHCNICVAGCGLKVTAKDNQIVNIEPDKDAAVWRDFCVRGAEAHHALNHPQRITHPMKRVGDGYVPVPYKQAIKEIAQQLKTILDRDGANALGAYTGNPGASNFGGFAFLGLLLDAVGTDNRYFVGSLDENAHHYVCDAMYHQPWTMLQADIENTDFLLLVGANPAISEFAWFFAVSEGWKKAQAMQARGGQIVVVDPRRSESAQKAKLHLAPLPDSDWALLLALLHIIASNDWYDKNAAKDCDDFEGLLTLLRNQDLQALSQRCDIASGILEQVARDFSRGSAMCLAHTGVGQSVNGAVGMWLAHLLNLITGNMRRKGGLYHNRGALDLLRTGAELFPEAKRSSRVNKAPSVAGYLPVNEMATDIATPGPGQIKAFIIQGGNPVISGPEGDNLDKAFAELELLIAVDSFQRDSHRHAHWLIPAPSFLEIEELSALIQEIGAESNIQMLRATVKKPDSMPYEWEFFRDLVLAMDKPLLLGKPALNWVVKGFNLYGKLTGKPYDGFSPKSIGKELLKKGGIVSYKDVDKAEHGLRLNQPRDYNYFLDSVATATGKVAVMPSALTERLQQLLAEPHLHNKSAEFPLQLISRRRKHMMNSWLTHGAMKKMKRPEGDVIEINDMDAQRWALNDGSQVRVRSRVGAIDAKLKVSDRVRSGVAVMSHGWGGQTYSPKNGSASEAVGGVNRNLLVAADDVDPLSRVPRLNGTAVCVEGL</sequence>
<keyword evidence="3" id="KW-0408">Iron</keyword>
<dbReference type="SUPFAM" id="SSF53706">
    <property type="entry name" value="Formate dehydrogenase/DMSO reductase, domains 1-3"/>
    <property type="match status" value="1"/>
</dbReference>
<dbReference type="Gene3D" id="3.40.50.740">
    <property type="match status" value="1"/>
</dbReference>
<comment type="similarity">
    <text evidence="1">Belongs to the prokaryotic molybdopterin-containing oxidoreductase family.</text>
</comment>
<dbReference type="InterPro" id="IPR006963">
    <property type="entry name" value="Mopterin_OxRdtase_4Fe-4S_dom"/>
</dbReference>
<dbReference type="Pfam" id="PF01568">
    <property type="entry name" value="Molydop_binding"/>
    <property type="match status" value="1"/>
</dbReference>